<dbReference type="PROSITE" id="PS51464">
    <property type="entry name" value="SIS"/>
    <property type="match status" value="1"/>
</dbReference>
<feature type="domain" description="SIS" evidence="4">
    <location>
        <begin position="58"/>
        <end position="220"/>
    </location>
</feature>
<dbReference type="GO" id="GO:0016803">
    <property type="term" value="F:ether hydrolase activity"/>
    <property type="evidence" value="ECO:0007669"/>
    <property type="project" value="TreeGrafter"/>
</dbReference>
<keyword evidence="1 3" id="KW-0456">Lyase</keyword>
<dbReference type="NCBIfam" id="NF003915">
    <property type="entry name" value="PRK05441.1"/>
    <property type="match status" value="1"/>
</dbReference>
<name>A0A4Q9DS36_9BACL</name>
<dbReference type="CDD" id="cd05007">
    <property type="entry name" value="SIS_Etherase"/>
    <property type="match status" value="1"/>
</dbReference>
<dbReference type="RefSeq" id="WP_131014580.1">
    <property type="nucleotide sequence ID" value="NZ_SIRE01000011.1"/>
</dbReference>
<comment type="caution">
    <text evidence="5">The sequence shown here is derived from an EMBL/GenBank/DDBJ whole genome shotgun (WGS) entry which is preliminary data.</text>
</comment>
<dbReference type="PROSITE" id="PS01272">
    <property type="entry name" value="GCKR"/>
    <property type="match status" value="1"/>
</dbReference>
<feature type="active site" evidence="3">
    <location>
        <position position="117"/>
    </location>
</feature>
<dbReference type="FunFam" id="3.40.50.10490:FF:000014">
    <property type="entry name" value="N-acetylmuramic acid 6-phosphate etherase"/>
    <property type="match status" value="1"/>
</dbReference>
<dbReference type="NCBIfam" id="TIGR00274">
    <property type="entry name" value="N-acetylmuramic acid 6-phosphate etherase"/>
    <property type="match status" value="1"/>
</dbReference>
<dbReference type="InterPro" id="IPR046348">
    <property type="entry name" value="SIS_dom_sf"/>
</dbReference>
<dbReference type="OrthoDB" id="9813395at2"/>
<dbReference type="PANTHER" id="PTHR10088:SF4">
    <property type="entry name" value="GLUCOKINASE REGULATORY PROTEIN"/>
    <property type="match status" value="1"/>
</dbReference>
<dbReference type="Pfam" id="PF22645">
    <property type="entry name" value="GKRP_SIS_N"/>
    <property type="match status" value="1"/>
</dbReference>
<dbReference type="Gene3D" id="1.10.8.1080">
    <property type="match status" value="1"/>
</dbReference>
<dbReference type="Gene3D" id="3.40.50.10490">
    <property type="entry name" value="Glucose-6-phosphate isomerase like protein, domain 1"/>
    <property type="match status" value="1"/>
</dbReference>
<comment type="miscellaneous">
    <text evidence="3">A lyase-type mechanism (elimination/hydration) is suggested for the cleavage of the lactyl ether bond of MurNAc 6-phosphate, with the formation of an alpha,beta-unsaturated aldehyde intermediate with (E)-stereochemistry, followed by the syn addition of water to give product.</text>
</comment>
<comment type="catalytic activity">
    <reaction evidence="3">
        <text>N-acetyl-D-muramate 6-phosphate + H2O = N-acetyl-D-glucosamine 6-phosphate + (R)-lactate</text>
        <dbReference type="Rhea" id="RHEA:26410"/>
        <dbReference type="ChEBI" id="CHEBI:15377"/>
        <dbReference type="ChEBI" id="CHEBI:16004"/>
        <dbReference type="ChEBI" id="CHEBI:57513"/>
        <dbReference type="ChEBI" id="CHEBI:58722"/>
        <dbReference type="EC" id="4.2.1.126"/>
    </reaction>
</comment>
<protein>
    <recommendedName>
        <fullName evidence="3">N-acetylmuramic acid 6-phosphate etherase</fullName>
        <shortName evidence="3">MurNAc-6-P etherase</shortName>
        <ecNumber evidence="3">4.2.1.126</ecNumber>
    </recommendedName>
    <alternativeName>
        <fullName evidence="3">N-acetylmuramic acid 6-phosphate hydrolase</fullName>
    </alternativeName>
    <alternativeName>
        <fullName evidence="3">N-acetylmuramic acid 6-phosphate lyase</fullName>
    </alternativeName>
</protein>
<accession>A0A4Q9DS36</accession>
<dbReference type="InterPro" id="IPR005488">
    <property type="entry name" value="Etherase_MurQ"/>
</dbReference>
<evidence type="ECO:0000313" key="6">
    <source>
        <dbReference type="Proteomes" id="UP000293142"/>
    </source>
</evidence>
<dbReference type="SUPFAM" id="SSF53697">
    <property type="entry name" value="SIS domain"/>
    <property type="match status" value="1"/>
</dbReference>
<gene>
    <name evidence="3 5" type="primary">murQ</name>
    <name evidence="5" type="ORF">EYB31_17080</name>
</gene>
<reference evidence="5 6" key="1">
    <citation type="submission" date="2019-02" db="EMBL/GenBank/DDBJ databases">
        <title>Paenibacillus sp. nov., isolated from surface-sterilized tissue of Thalictrum simplex L.</title>
        <authorList>
            <person name="Tuo L."/>
        </authorList>
    </citation>
    <scope>NUCLEOTIDE SEQUENCE [LARGE SCALE GENOMIC DNA]</scope>
    <source>
        <strain evidence="5 6">N2SHLJ1</strain>
    </source>
</reference>
<comment type="pathway">
    <text evidence="3">Amino-sugar metabolism; N-acetylmuramate degradation.</text>
</comment>
<sequence>MGQFNADITITEQRNETSLHIDTLPIYDIVALMNKEDKSVALAVESALPQISAAVEAIAAAVKQGGRLFYIGAGTSGRLGILDASECPPTYGVAPELVVGIIAGGSAAITRSIENAEDDPEAGRRDITAVITAKDVLVGIASSGTTPYVLGALAEAKRIGAITVGLSCNTNTPISAASDYAIEVPVGPEIVTGSTRLKAGTATKMVLNMMSTATMIQLGKVYGNLMVNVQATNAKLRKRVVKIVMEATGADEATAAAYSQEANGDARIAILMLKMGITAEQAAGALEQMNGHFGNTVHLLETQ</sequence>
<comment type="subunit">
    <text evidence="3">Homodimer.</text>
</comment>
<dbReference type="HAMAP" id="MF_00068">
    <property type="entry name" value="MurQ"/>
    <property type="match status" value="1"/>
</dbReference>
<evidence type="ECO:0000256" key="3">
    <source>
        <dbReference type="HAMAP-Rule" id="MF_00068"/>
    </source>
</evidence>
<proteinExistence type="inferred from homology"/>
<evidence type="ECO:0000256" key="1">
    <source>
        <dbReference type="ARBA" id="ARBA00023239"/>
    </source>
</evidence>
<evidence type="ECO:0000313" key="5">
    <source>
        <dbReference type="EMBL" id="TBL77850.1"/>
    </source>
</evidence>
<keyword evidence="2 3" id="KW-0119">Carbohydrate metabolism</keyword>
<feature type="active site" description="Proton donor" evidence="3">
    <location>
        <position position="86"/>
    </location>
</feature>
<dbReference type="Proteomes" id="UP000293142">
    <property type="component" value="Unassembled WGS sequence"/>
</dbReference>
<dbReference type="PANTHER" id="PTHR10088">
    <property type="entry name" value="GLUCOKINASE REGULATORY PROTEIN"/>
    <property type="match status" value="1"/>
</dbReference>
<comment type="function">
    <text evidence="3">Specifically catalyzes the cleavage of the D-lactyl ether substituent of MurNAc 6-phosphate, producing GlcNAc 6-phosphate and D-lactate.</text>
</comment>
<dbReference type="NCBIfam" id="NF009222">
    <property type="entry name" value="PRK12570.1"/>
    <property type="match status" value="1"/>
</dbReference>
<dbReference type="EMBL" id="SIRE01000011">
    <property type="protein sequence ID" value="TBL77850.1"/>
    <property type="molecule type" value="Genomic_DNA"/>
</dbReference>
<evidence type="ECO:0000256" key="2">
    <source>
        <dbReference type="ARBA" id="ARBA00023277"/>
    </source>
</evidence>
<dbReference type="GO" id="GO:0016835">
    <property type="term" value="F:carbon-oxygen lyase activity"/>
    <property type="evidence" value="ECO:0007669"/>
    <property type="project" value="UniProtKB-UniRule"/>
</dbReference>
<dbReference type="AlphaFoldDB" id="A0A4Q9DS36"/>
<dbReference type="InterPro" id="IPR040190">
    <property type="entry name" value="MURQ/GCKR"/>
</dbReference>
<dbReference type="EC" id="4.2.1.126" evidence="3"/>
<dbReference type="GO" id="GO:0046348">
    <property type="term" value="P:amino sugar catabolic process"/>
    <property type="evidence" value="ECO:0007669"/>
    <property type="project" value="InterPro"/>
</dbReference>
<dbReference type="UniPathway" id="UPA00342"/>
<evidence type="ECO:0000259" key="4">
    <source>
        <dbReference type="PROSITE" id="PS51464"/>
    </source>
</evidence>
<organism evidence="5 6">
    <name type="scientific">Paenibacillus thalictri</name>
    <dbReference type="NCBI Taxonomy" id="2527873"/>
    <lineage>
        <taxon>Bacteria</taxon>
        <taxon>Bacillati</taxon>
        <taxon>Bacillota</taxon>
        <taxon>Bacilli</taxon>
        <taxon>Bacillales</taxon>
        <taxon>Paenibacillaceae</taxon>
        <taxon>Paenibacillus</taxon>
    </lineage>
</organism>
<comment type="similarity">
    <text evidence="3">Belongs to the GCKR-like family. MurNAc-6-P etherase subfamily.</text>
</comment>
<keyword evidence="6" id="KW-1185">Reference proteome</keyword>
<dbReference type="GO" id="GO:0097367">
    <property type="term" value="F:carbohydrate derivative binding"/>
    <property type="evidence" value="ECO:0007669"/>
    <property type="project" value="InterPro"/>
</dbReference>
<dbReference type="InterPro" id="IPR005486">
    <property type="entry name" value="Glucokinase_regulatory_CS"/>
</dbReference>
<dbReference type="InterPro" id="IPR001347">
    <property type="entry name" value="SIS_dom"/>
</dbReference>
<dbReference type="GO" id="GO:0097173">
    <property type="term" value="P:N-acetylmuramic acid catabolic process"/>
    <property type="evidence" value="ECO:0007669"/>
    <property type="project" value="UniProtKB-UniPathway"/>
</dbReference>
<dbReference type="GO" id="GO:0009254">
    <property type="term" value="P:peptidoglycan turnover"/>
    <property type="evidence" value="ECO:0007669"/>
    <property type="project" value="TreeGrafter"/>
</dbReference>